<reference evidence="2" key="1">
    <citation type="journal article" date="2019" name="Int. J. Syst. Evol. Microbiol.">
        <title>The Global Catalogue of Microorganisms (GCM) 10K type strain sequencing project: providing services to taxonomists for standard genome sequencing and annotation.</title>
        <authorList>
            <consortium name="The Broad Institute Genomics Platform"/>
            <consortium name="The Broad Institute Genome Sequencing Center for Infectious Disease"/>
            <person name="Wu L."/>
            <person name="Ma J."/>
        </authorList>
    </citation>
    <scope>NUCLEOTIDE SEQUENCE [LARGE SCALE GENOMIC DNA]</scope>
    <source>
        <strain evidence="2">CECT 7131</strain>
    </source>
</reference>
<name>A0ABT8A013_9PROT</name>
<proteinExistence type="predicted"/>
<organism evidence="1 2">
    <name type="scientific">Paeniroseomonas aquatica</name>
    <dbReference type="NCBI Taxonomy" id="373043"/>
    <lineage>
        <taxon>Bacteria</taxon>
        <taxon>Pseudomonadati</taxon>
        <taxon>Pseudomonadota</taxon>
        <taxon>Alphaproteobacteria</taxon>
        <taxon>Acetobacterales</taxon>
        <taxon>Acetobacteraceae</taxon>
        <taxon>Paeniroseomonas</taxon>
    </lineage>
</organism>
<sequence>MLLMATLFKIYPLTLRLSANAGYKGQSPGGHDGLPHRKHENCQAIYRRQVRRVAAVMDGGVYHHSVELLPTPEQGLGRLNQNALALLR</sequence>
<protein>
    <submittedName>
        <fullName evidence="1">Uncharacterized protein</fullName>
    </submittedName>
</protein>
<comment type="caution">
    <text evidence="1">The sequence shown here is derived from an EMBL/GenBank/DDBJ whole genome shotgun (WGS) entry which is preliminary data.</text>
</comment>
<evidence type="ECO:0000313" key="2">
    <source>
        <dbReference type="Proteomes" id="UP001529369"/>
    </source>
</evidence>
<accession>A0ABT8A013</accession>
<dbReference type="Proteomes" id="UP001529369">
    <property type="component" value="Unassembled WGS sequence"/>
</dbReference>
<keyword evidence="2" id="KW-1185">Reference proteome</keyword>
<dbReference type="EMBL" id="JAUFPN010000013">
    <property type="protein sequence ID" value="MDN3563072.1"/>
    <property type="molecule type" value="Genomic_DNA"/>
</dbReference>
<evidence type="ECO:0000313" key="1">
    <source>
        <dbReference type="EMBL" id="MDN3563072.1"/>
    </source>
</evidence>
<dbReference type="RefSeq" id="WP_290314807.1">
    <property type="nucleotide sequence ID" value="NZ_JAUFPN010000013.1"/>
</dbReference>
<gene>
    <name evidence="1" type="ORF">QWZ14_01600</name>
</gene>